<gene>
    <name evidence="4" type="ORF">IU459_18655</name>
</gene>
<comment type="caution">
    <text evidence="4">The sequence shown here is derived from an EMBL/GenBank/DDBJ whole genome shotgun (WGS) entry which is preliminary data.</text>
</comment>
<accession>A0ABS0CSG7</accession>
<evidence type="ECO:0000256" key="2">
    <source>
        <dbReference type="SAM" id="MobiDB-lite"/>
    </source>
</evidence>
<proteinExistence type="inferred from homology"/>
<evidence type="ECO:0000313" key="4">
    <source>
        <dbReference type="EMBL" id="MBF6299547.1"/>
    </source>
</evidence>
<dbReference type="EMBL" id="JADLQX010000013">
    <property type="protein sequence ID" value="MBF6299547.1"/>
    <property type="molecule type" value="Genomic_DNA"/>
</dbReference>
<evidence type="ECO:0000313" key="5">
    <source>
        <dbReference type="Proteomes" id="UP000702209"/>
    </source>
</evidence>
<feature type="region of interest" description="Disordered" evidence="2">
    <location>
        <begin position="1"/>
        <end position="57"/>
    </location>
</feature>
<keyword evidence="5" id="KW-1185">Reference proteome</keyword>
<reference evidence="4 5" key="1">
    <citation type="submission" date="2020-10" db="EMBL/GenBank/DDBJ databases">
        <title>Identification of Nocardia species via Next-generation sequencing and recognition of intraspecies genetic diversity.</title>
        <authorList>
            <person name="Li P."/>
            <person name="Li P."/>
            <person name="Lu B."/>
        </authorList>
    </citation>
    <scope>NUCLEOTIDE SEQUENCE [LARGE SCALE GENOMIC DNA]</scope>
    <source>
        <strain evidence="4 5">BJ06-0157</strain>
    </source>
</reference>
<sequence>MSTTDKAKNKAEKVAGQAKEKFGKAADDRQKRDEGRTDQVKSDLKDAGEKVKDAFRH</sequence>
<dbReference type="SUPFAM" id="SSF69047">
    <property type="entry name" value="Hypothetical protein YjbJ"/>
    <property type="match status" value="1"/>
</dbReference>
<dbReference type="InterPro" id="IPR008462">
    <property type="entry name" value="CsbD"/>
</dbReference>
<dbReference type="Gene3D" id="1.10.1470.10">
    <property type="entry name" value="YjbJ"/>
    <property type="match status" value="1"/>
</dbReference>
<dbReference type="InterPro" id="IPR036629">
    <property type="entry name" value="YjbJ_sf"/>
</dbReference>
<dbReference type="Proteomes" id="UP000702209">
    <property type="component" value="Unassembled WGS sequence"/>
</dbReference>
<name>A0ABS0CSG7_9NOCA</name>
<feature type="domain" description="CsbD-like" evidence="3">
    <location>
        <begin position="5"/>
        <end position="57"/>
    </location>
</feature>
<dbReference type="Pfam" id="PF05532">
    <property type="entry name" value="CsbD"/>
    <property type="match status" value="1"/>
</dbReference>
<comment type="similarity">
    <text evidence="1">Belongs to the UPF0337 (CsbD) family.</text>
</comment>
<evidence type="ECO:0000256" key="1">
    <source>
        <dbReference type="ARBA" id="ARBA00009129"/>
    </source>
</evidence>
<organism evidence="4 5">
    <name type="scientific">Nocardia amamiensis</name>
    <dbReference type="NCBI Taxonomy" id="404578"/>
    <lineage>
        <taxon>Bacteria</taxon>
        <taxon>Bacillati</taxon>
        <taxon>Actinomycetota</taxon>
        <taxon>Actinomycetes</taxon>
        <taxon>Mycobacteriales</taxon>
        <taxon>Nocardiaceae</taxon>
        <taxon>Nocardia</taxon>
    </lineage>
</organism>
<dbReference type="RefSeq" id="WP_195130819.1">
    <property type="nucleotide sequence ID" value="NZ_JADLQX010000013.1"/>
</dbReference>
<evidence type="ECO:0000259" key="3">
    <source>
        <dbReference type="Pfam" id="PF05532"/>
    </source>
</evidence>
<protein>
    <submittedName>
        <fullName evidence="4">CsbD family protein</fullName>
    </submittedName>
</protein>